<dbReference type="EMBL" id="BSXS01004869">
    <property type="protein sequence ID" value="GME83618.1"/>
    <property type="molecule type" value="Genomic_DNA"/>
</dbReference>
<organism evidence="1 2">
    <name type="scientific">Ambrosiozyma monospora</name>
    <name type="common">Yeast</name>
    <name type="synonym">Endomycopsis monosporus</name>
    <dbReference type="NCBI Taxonomy" id="43982"/>
    <lineage>
        <taxon>Eukaryota</taxon>
        <taxon>Fungi</taxon>
        <taxon>Dikarya</taxon>
        <taxon>Ascomycota</taxon>
        <taxon>Saccharomycotina</taxon>
        <taxon>Pichiomycetes</taxon>
        <taxon>Pichiales</taxon>
        <taxon>Pichiaceae</taxon>
        <taxon>Ambrosiozyma</taxon>
    </lineage>
</organism>
<accession>A0ACB5T8V9</accession>
<dbReference type="Proteomes" id="UP001165064">
    <property type="component" value="Unassembled WGS sequence"/>
</dbReference>
<sequence>MTKSALSVEPARHAMLNLDSYATVTSPLRRFTDMVNHWQLHSFKSQGKPMFSKSNVAYMVAQLTAKNEILSRIQRKTDGFYTFKALKQLQEEQKNDGSKTVARFKCIVNRNPTDDGEVSVILLDYGVRGVLRTSWYALGKGITDQKIDGEGKMKQKKLLSDIEVGDIIENVIIEDVDLLDGSIVLTSESV</sequence>
<evidence type="ECO:0000313" key="2">
    <source>
        <dbReference type="Proteomes" id="UP001165064"/>
    </source>
</evidence>
<keyword evidence="2" id="KW-1185">Reference proteome</keyword>
<name>A0ACB5T8V9_AMBMO</name>
<comment type="caution">
    <text evidence="1">The sequence shown here is derived from an EMBL/GenBank/DDBJ whole genome shotgun (WGS) entry which is preliminary data.</text>
</comment>
<protein>
    <submittedName>
        <fullName evidence="1">Unnamed protein product</fullName>
    </submittedName>
</protein>
<evidence type="ECO:0000313" key="1">
    <source>
        <dbReference type="EMBL" id="GME83618.1"/>
    </source>
</evidence>
<proteinExistence type="predicted"/>
<gene>
    <name evidence="1" type="ORF">Amon02_000628800</name>
</gene>
<reference evidence="1" key="1">
    <citation type="submission" date="2023-04" db="EMBL/GenBank/DDBJ databases">
        <title>Ambrosiozyma monospora NBRC 10751.</title>
        <authorList>
            <person name="Ichikawa N."/>
            <person name="Sato H."/>
            <person name="Tonouchi N."/>
        </authorList>
    </citation>
    <scope>NUCLEOTIDE SEQUENCE</scope>
    <source>
        <strain evidence="1">NBRC 10751</strain>
    </source>
</reference>